<protein>
    <submittedName>
        <fullName evidence="2">Acetyltransferase</fullName>
    </submittedName>
</protein>
<dbReference type="EMBL" id="JRMW01000024">
    <property type="protein sequence ID" value="KGF04862.1"/>
    <property type="molecule type" value="Genomic_DNA"/>
</dbReference>
<sequence>MSRIYLAKIDTEAAFELQKWANFSDPRLIGYNYGNLTDFEIKLWQGTISMPNKKYFAVRRVVDDRFIGFVGLKNINPLFKRAKLGIVFDPNFVSEGYGYEAVLAILRVFFKEMNYRTLNLDVNTFNERALNLYKKCGFKIASYSREVFENQDIEADDKDFEISHGMIYSKIINMKLTKDDYNEL</sequence>
<proteinExistence type="predicted"/>
<dbReference type="InterPro" id="IPR000182">
    <property type="entry name" value="GNAT_dom"/>
</dbReference>
<dbReference type="eggNOG" id="COG1670">
    <property type="taxonomic scope" value="Bacteria"/>
</dbReference>
<accession>A0A095YE78</accession>
<dbReference type="OrthoDB" id="9795206at2"/>
<evidence type="ECO:0000313" key="3">
    <source>
        <dbReference type="Proteomes" id="UP000029579"/>
    </source>
</evidence>
<comment type="caution">
    <text evidence="2">The sequence shown here is derived from an EMBL/GenBank/DDBJ whole genome shotgun (WGS) entry which is preliminary data.</text>
</comment>
<organism evidence="2 3">
    <name type="scientific">Anaerococcus lactolyticus S7-1-13</name>
    <dbReference type="NCBI Taxonomy" id="1284686"/>
    <lineage>
        <taxon>Bacteria</taxon>
        <taxon>Bacillati</taxon>
        <taxon>Bacillota</taxon>
        <taxon>Tissierellia</taxon>
        <taxon>Tissierellales</taxon>
        <taxon>Peptoniphilaceae</taxon>
        <taxon>Anaerococcus</taxon>
    </lineage>
</organism>
<feature type="domain" description="N-acetyltransferase" evidence="1">
    <location>
        <begin position="7"/>
        <end position="159"/>
    </location>
</feature>
<dbReference type="Pfam" id="PF13302">
    <property type="entry name" value="Acetyltransf_3"/>
    <property type="match status" value="1"/>
</dbReference>
<name>A0A095YE78_9FIRM</name>
<dbReference type="Proteomes" id="UP000029579">
    <property type="component" value="Unassembled WGS sequence"/>
</dbReference>
<dbReference type="Gene3D" id="3.40.630.30">
    <property type="match status" value="1"/>
</dbReference>
<dbReference type="SUPFAM" id="SSF55729">
    <property type="entry name" value="Acyl-CoA N-acyltransferases (Nat)"/>
    <property type="match status" value="1"/>
</dbReference>
<dbReference type="AlphaFoldDB" id="A0A095YE78"/>
<gene>
    <name evidence="2" type="ORF">HMPREF1630_02245</name>
</gene>
<dbReference type="PANTHER" id="PTHR43415:SF3">
    <property type="entry name" value="GNAT-FAMILY ACETYLTRANSFERASE"/>
    <property type="match status" value="1"/>
</dbReference>
<dbReference type="PROSITE" id="PS51186">
    <property type="entry name" value="GNAT"/>
    <property type="match status" value="1"/>
</dbReference>
<dbReference type="InterPro" id="IPR016181">
    <property type="entry name" value="Acyl_CoA_acyltransferase"/>
</dbReference>
<evidence type="ECO:0000313" key="2">
    <source>
        <dbReference type="EMBL" id="KGF04862.1"/>
    </source>
</evidence>
<keyword evidence="2" id="KW-0808">Transferase</keyword>
<evidence type="ECO:0000259" key="1">
    <source>
        <dbReference type="PROSITE" id="PS51186"/>
    </source>
</evidence>
<reference evidence="2 3" key="1">
    <citation type="submission" date="2014-07" db="EMBL/GenBank/DDBJ databases">
        <authorList>
            <person name="McCorrison J."/>
            <person name="Sanka R."/>
            <person name="Torralba M."/>
            <person name="Gillis M."/>
            <person name="Haft D.H."/>
            <person name="Methe B."/>
            <person name="Sutton G."/>
            <person name="Nelson K.E."/>
        </authorList>
    </citation>
    <scope>NUCLEOTIDE SEQUENCE [LARGE SCALE GENOMIC DNA]</scope>
    <source>
        <strain evidence="2 3">S7-1-13</strain>
    </source>
</reference>
<dbReference type="GO" id="GO:0016747">
    <property type="term" value="F:acyltransferase activity, transferring groups other than amino-acyl groups"/>
    <property type="evidence" value="ECO:0007669"/>
    <property type="project" value="InterPro"/>
</dbReference>
<dbReference type="RefSeq" id="WP_037326631.1">
    <property type="nucleotide sequence ID" value="NZ_JRMW01000024.1"/>
</dbReference>
<dbReference type="PANTHER" id="PTHR43415">
    <property type="entry name" value="SPERMIDINE N(1)-ACETYLTRANSFERASE"/>
    <property type="match status" value="1"/>
</dbReference>